<proteinExistence type="predicted"/>
<keyword evidence="1" id="KW-0472">Membrane</keyword>
<keyword evidence="1" id="KW-0812">Transmembrane</keyword>
<organism evidence="2 3">
    <name type="scientific">Candidatus Lokiarchaeum ossiferum</name>
    <dbReference type="NCBI Taxonomy" id="2951803"/>
    <lineage>
        <taxon>Archaea</taxon>
        <taxon>Promethearchaeati</taxon>
        <taxon>Promethearchaeota</taxon>
        <taxon>Promethearchaeia</taxon>
        <taxon>Promethearchaeales</taxon>
        <taxon>Promethearchaeaceae</taxon>
        <taxon>Candidatus Lokiarchaeum</taxon>
    </lineage>
</organism>
<protein>
    <submittedName>
        <fullName evidence="2">Uncharacterized protein</fullName>
    </submittedName>
</protein>
<accession>A0ABY6HPV3</accession>
<evidence type="ECO:0000256" key="1">
    <source>
        <dbReference type="SAM" id="Phobius"/>
    </source>
</evidence>
<dbReference type="Proteomes" id="UP001208689">
    <property type="component" value="Chromosome"/>
</dbReference>
<sequence length="223" mass="25663">MNEKSRRFSKFLISSSLGVLVVLTLLNLAMFGQSQVNMVSRADDIQVFTKEFDYGEANLVLENYLENSEEDYRYARIGIEMRSTEDVYVIGLIDYDLTFSIDGLQVFSQKKPIYGYFYQDLIEDVKIEPGEHLSVKGTVNAYFVIDGDIETVQFSIEMNYSMEFSPLYEELPLALIVTLAEVLLFLTSASLLFLGQQWNENRKVNGQKWGKILILPQLVHNYQ</sequence>
<keyword evidence="3" id="KW-1185">Reference proteome</keyword>
<reference evidence="2" key="1">
    <citation type="submission" date="2022-09" db="EMBL/GenBank/DDBJ databases">
        <title>Actin cytoskeleton and complex cell architecture in an #Asgard archaeon.</title>
        <authorList>
            <person name="Ponce Toledo R.I."/>
            <person name="Schleper C."/>
            <person name="Rodrigues Oliveira T."/>
            <person name="Wollweber F."/>
            <person name="Xu J."/>
            <person name="Rittmann S."/>
            <person name="Klingl A."/>
            <person name="Pilhofer M."/>
        </authorList>
    </citation>
    <scope>NUCLEOTIDE SEQUENCE</scope>
    <source>
        <strain evidence="2">B-35</strain>
    </source>
</reference>
<gene>
    <name evidence="2" type="ORF">NEF87_001725</name>
</gene>
<dbReference type="EMBL" id="CP104013">
    <property type="protein sequence ID" value="UYP45440.1"/>
    <property type="molecule type" value="Genomic_DNA"/>
</dbReference>
<evidence type="ECO:0000313" key="3">
    <source>
        <dbReference type="Proteomes" id="UP001208689"/>
    </source>
</evidence>
<evidence type="ECO:0000313" key="2">
    <source>
        <dbReference type="EMBL" id="UYP45440.1"/>
    </source>
</evidence>
<name>A0ABY6HPV3_9ARCH</name>
<feature type="transmembrane region" description="Helical" evidence="1">
    <location>
        <begin position="12"/>
        <end position="31"/>
    </location>
</feature>
<keyword evidence="1" id="KW-1133">Transmembrane helix</keyword>
<feature type="transmembrane region" description="Helical" evidence="1">
    <location>
        <begin position="171"/>
        <end position="194"/>
    </location>
</feature>